<accession>A0A1E4RN83</accession>
<proteinExistence type="inferred from homology"/>
<keyword evidence="11" id="KW-1185">Reference proteome</keyword>
<evidence type="ECO:0000256" key="1">
    <source>
        <dbReference type="ARBA" id="ARBA00004123"/>
    </source>
</evidence>
<dbReference type="PANTHER" id="PTHR35784">
    <property type="entry name" value="MEDIATOR OF RNA POLYMERASE II TRANSCRIPTION SUBUNIT 5"/>
    <property type="match status" value="1"/>
</dbReference>
<keyword evidence="5 9" id="KW-0010">Activator</keyword>
<dbReference type="OrthoDB" id="5322661at2759"/>
<keyword evidence="7 9" id="KW-0539">Nucleus</keyword>
<evidence type="ECO:0000256" key="4">
    <source>
        <dbReference type="ARBA" id="ARBA00023015"/>
    </source>
</evidence>
<protein>
    <recommendedName>
        <fullName evidence="3 9">Mediator of RNA polymerase II transcription subunit 5</fullName>
    </recommendedName>
    <alternativeName>
        <fullName evidence="8 9">Mediator complex subunit 5</fullName>
    </alternativeName>
</protein>
<evidence type="ECO:0000256" key="9">
    <source>
        <dbReference type="RuleBase" id="RU364142"/>
    </source>
</evidence>
<comment type="subcellular location">
    <subcellularLocation>
        <location evidence="1 9">Nucleus</location>
    </subcellularLocation>
</comment>
<evidence type="ECO:0000256" key="3">
    <source>
        <dbReference type="ARBA" id="ARBA00020628"/>
    </source>
</evidence>
<evidence type="ECO:0000256" key="5">
    <source>
        <dbReference type="ARBA" id="ARBA00023159"/>
    </source>
</evidence>
<dbReference type="GO" id="GO:0003712">
    <property type="term" value="F:transcription coregulator activity"/>
    <property type="evidence" value="ECO:0007669"/>
    <property type="project" value="InterPro"/>
</dbReference>
<evidence type="ECO:0000313" key="11">
    <source>
        <dbReference type="Proteomes" id="UP000095085"/>
    </source>
</evidence>
<dbReference type="EMBL" id="KV454539">
    <property type="protein sequence ID" value="ODV68555.1"/>
    <property type="molecule type" value="Genomic_DNA"/>
</dbReference>
<gene>
    <name evidence="9" type="primary">MED5</name>
    <name evidence="10" type="ORF">HYPBUDRAFT_104729</name>
</gene>
<dbReference type="GeneID" id="30992921"/>
<sequence length="938" mass="108607">MTEVSLKKLIGLSVKRKTSSKVFVSLFNQLNERSPVTEDEFLDTFLNYPGNEEEAAKAIEYCIKTSLSSETNMARLWNLMSKLEVKQQVKILKEVNKILLKEGKLSTKLQACMIESIIKYSGSVMSEGTLVYQSVLLLGSIVKKWHLIDGETKVILSNFIDTLDASSYKDLSRFLIKSSGQSLGKFHAVKPSEASHNIVNTNQLSKDITMINSNSSKFNELNNLKSYLWLYDLMENWSFSKNQIFVNSYEKLFCSSSKSKNKHTSIVNMVESIFNGFVTSLTNQAPSYIIYNWKNFLITKLPDILLKVASPKSIIQDAIKDCFKAFDDVTNKTLSTFNWNNSIFDIRRIFIKHCIYAEVLPLEFYFEQFPEDGDKFNSTILNNEKNFTIKSIEDELTIKLLEINSEFTSLVESGLIEYINQLPDQIRFQPKYQQELTVIINKVIDSLIEEKNIEKLNRLIIAITNNYEVLNLIFINDNQGPWNVLNKLIQFIDSENFNIEEDDNFQESYSYFGVLILGIITIIETFNIDISNTSIMNSYTIDYINNFYYRHCDNLTSQVNTTEEEELTIISNYNNLINEWINSLFDDNNDGLSDELIKSINVKQIYKIIPIIYKQAIIATENGKINEDILNGGIDYLSQIFLVPCTLSVIKWLLNKIEIESFKSTFDTKSHLWIKILFEILKSNLGDSINDGEFQFSNDESNLIFKIVLKISGSSIIEILTRFPLWNNVELIKKIINIVQKTIDPNYKKQSFKITTNLNFIDELKLNLNNHNLVNQLISKIDKNELVRYLITEFNNYQHNINNEDSKISINLLTFIILLKSFKSFDSKALLIKLFNQCRNELPNSSKIDLSFNITIDFNFSVIFNDPNLENSEDDDLFNESPSKFQVKDHYNKITQLNTGLYQFVKIYQIFKNNLDSVFQKTLAVLKNKFINEYDLFL</sequence>
<dbReference type="PANTHER" id="PTHR35784:SF1">
    <property type="entry name" value="MEDIATOR OF RNA POLYMERASE II TRANSCRIPTION SUBUNIT 5"/>
    <property type="match status" value="1"/>
</dbReference>
<keyword evidence="6 9" id="KW-0804">Transcription</keyword>
<dbReference type="STRING" id="984485.A0A1E4RN83"/>
<comment type="similarity">
    <text evidence="2 9">Belongs to the Mediator complex subunit 5 family.</text>
</comment>
<dbReference type="AlphaFoldDB" id="A0A1E4RN83"/>
<evidence type="ECO:0000313" key="10">
    <source>
        <dbReference type="EMBL" id="ODV68555.1"/>
    </source>
</evidence>
<dbReference type="GO" id="GO:0016592">
    <property type="term" value="C:mediator complex"/>
    <property type="evidence" value="ECO:0007669"/>
    <property type="project" value="InterPro"/>
</dbReference>
<reference evidence="11" key="1">
    <citation type="submission" date="2016-05" db="EMBL/GenBank/DDBJ databases">
        <title>Comparative genomics of biotechnologically important yeasts.</title>
        <authorList>
            <consortium name="DOE Joint Genome Institute"/>
            <person name="Riley R."/>
            <person name="Haridas S."/>
            <person name="Wolfe K.H."/>
            <person name="Lopes M.R."/>
            <person name="Hittinger C.T."/>
            <person name="Goker M."/>
            <person name="Salamov A."/>
            <person name="Wisecaver J."/>
            <person name="Long T.M."/>
            <person name="Aerts A.L."/>
            <person name="Barry K."/>
            <person name="Choi C."/>
            <person name="Clum A."/>
            <person name="Coughlan A.Y."/>
            <person name="Deshpande S."/>
            <person name="Douglass A.P."/>
            <person name="Hanson S.J."/>
            <person name="Klenk H.-P."/>
            <person name="Labutti K."/>
            <person name="Lapidus A."/>
            <person name="Lindquist E."/>
            <person name="Lipzen A."/>
            <person name="Meier-Kolthoff J.P."/>
            <person name="Ohm R.A."/>
            <person name="Otillar R.P."/>
            <person name="Pangilinan J."/>
            <person name="Peng Y."/>
            <person name="Rokas A."/>
            <person name="Rosa C.A."/>
            <person name="Scheuner C."/>
            <person name="Sibirny A.A."/>
            <person name="Slot J.C."/>
            <person name="Stielow J.B."/>
            <person name="Sun H."/>
            <person name="Kurtzman C.P."/>
            <person name="Blackwell M."/>
            <person name="Grigoriev I.V."/>
            <person name="Jeffries T.W."/>
        </authorList>
    </citation>
    <scope>NUCLEOTIDE SEQUENCE [LARGE SCALE GENOMIC DNA]</scope>
    <source>
        <strain evidence="11">NRRL Y-1933</strain>
    </source>
</reference>
<keyword evidence="4 9" id="KW-0805">Transcription regulation</keyword>
<dbReference type="Pfam" id="PF08689">
    <property type="entry name" value="Med5"/>
    <property type="match status" value="1"/>
</dbReference>
<comment type="subunit">
    <text evidence="9">Component of the Mediator complex.</text>
</comment>
<dbReference type="InterPro" id="IPR014801">
    <property type="entry name" value="Mediator_Med5_fun"/>
</dbReference>
<evidence type="ECO:0000256" key="8">
    <source>
        <dbReference type="ARBA" id="ARBA00031256"/>
    </source>
</evidence>
<evidence type="ECO:0000256" key="7">
    <source>
        <dbReference type="ARBA" id="ARBA00023242"/>
    </source>
</evidence>
<dbReference type="Proteomes" id="UP000095085">
    <property type="component" value="Unassembled WGS sequence"/>
</dbReference>
<comment type="function">
    <text evidence="9">Component of the Mediator complex, a coactivator involved in the regulated transcription of nearly all RNA polymerase II-dependent genes. Mediator functions as a bridge to convey information from gene-specific regulatory proteins to the basal RNA polymerase II transcription machinery. Mediator is recruited to promoters by direct interactions with regulatory proteins and serves as a scaffold for the assembly of a functional preinitiation complex with RNA polymerase II and the general transcription factors.</text>
</comment>
<name>A0A1E4RN83_9ASCO</name>
<evidence type="ECO:0000256" key="6">
    <source>
        <dbReference type="ARBA" id="ARBA00023163"/>
    </source>
</evidence>
<dbReference type="RefSeq" id="XP_020077622.1">
    <property type="nucleotide sequence ID" value="XM_020218371.1"/>
</dbReference>
<evidence type="ECO:0000256" key="2">
    <source>
        <dbReference type="ARBA" id="ARBA00008782"/>
    </source>
</evidence>
<dbReference type="GO" id="GO:0006357">
    <property type="term" value="P:regulation of transcription by RNA polymerase II"/>
    <property type="evidence" value="ECO:0007669"/>
    <property type="project" value="InterPro"/>
</dbReference>
<organism evidence="10 11">
    <name type="scientific">Hyphopichia burtonii NRRL Y-1933</name>
    <dbReference type="NCBI Taxonomy" id="984485"/>
    <lineage>
        <taxon>Eukaryota</taxon>
        <taxon>Fungi</taxon>
        <taxon>Dikarya</taxon>
        <taxon>Ascomycota</taxon>
        <taxon>Saccharomycotina</taxon>
        <taxon>Pichiomycetes</taxon>
        <taxon>Debaryomycetaceae</taxon>
        <taxon>Hyphopichia</taxon>
    </lineage>
</organism>